<feature type="transmembrane region" description="Helical" evidence="2">
    <location>
        <begin position="6"/>
        <end position="25"/>
    </location>
</feature>
<keyword evidence="4" id="KW-1185">Reference proteome</keyword>
<evidence type="ECO:0000256" key="1">
    <source>
        <dbReference type="SAM" id="MobiDB-lite"/>
    </source>
</evidence>
<feature type="region of interest" description="Disordered" evidence="1">
    <location>
        <begin position="65"/>
        <end position="135"/>
    </location>
</feature>
<dbReference type="EMBL" id="CAXLJM020000027">
    <property type="protein sequence ID" value="CAL8094718.1"/>
    <property type="molecule type" value="Genomic_DNA"/>
</dbReference>
<evidence type="ECO:0000256" key="2">
    <source>
        <dbReference type="SAM" id="Phobius"/>
    </source>
</evidence>
<feature type="compositionally biased region" description="Basic and acidic residues" evidence="1">
    <location>
        <begin position="125"/>
        <end position="135"/>
    </location>
</feature>
<name>A0ABP1QG04_9HEXA</name>
<reference evidence="3 4" key="1">
    <citation type="submission" date="2024-08" db="EMBL/GenBank/DDBJ databases">
        <authorList>
            <person name="Cucini C."/>
            <person name="Frati F."/>
        </authorList>
    </citation>
    <scope>NUCLEOTIDE SEQUENCE [LARGE SCALE GENOMIC DNA]</scope>
</reference>
<accession>A0ABP1QG04</accession>
<keyword evidence="2" id="KW-0812">Transmembrane</keyword>
<keyword evidence="2" id="KW-1133">Transmembrane helix</keyword>
<proteinExistence type="predicted"/>
<keyword evidence="2" id="KW-0472">Membrane</keyword>
<protein>
    <submittedName>
        <fullName evidence="3">Uncharacterized protein</fullName>
    </submittedName>
</protein>
<feature type="compositionally biased region" description="Polar residues" evidence="1">
    <location>
        <begin position="77"/>
        <end position="89"/>
    </location>
</feature>
<comment type="caution">
    <text evidence="3">The sequence shown here is derived from an EMBL/GenBank/DDBJ whole genome shotgun (WGS) entry which is preliminary data.</text>
</comment>
<evidence type="ECO:0000313" key="4">
    <source>
        <dbReference type="Proteomes" id="UP001642540"/>
    </source>
</evidence>
<organism evidence="3 4">
    <name type="scientific">Orchesella dallaii</name>
    <dbReference type="NCBI Taxonomy" id="48710"/>
    <lineage>
        <taxon>Eukaryota</taxon>
        <taxon>Metazoa</taxon>
        <taxon>Ecdysozoa</taxon>
        <taxon>Arthropoda</taxon>
        <taxon>Hexapoda</taxon>
        <taxon>Collembola</taxon>
        <taxon>Entomobryomorpha</taxon>
        <taxon>Entomobryoidea</taxon>
        <taxon>Orchesellidae</taxon>
        <taxon>Orchesellinae</taxon>
        <taxon>Orchesella</taxon>
    </lineage>
</organism>
<gene>
    <name evidence="3" type="ORF">ODALV1_LOCUS8867</name>
</gene>
<sequence>MAVPAVLILAVVLWILFSAVKYWYISRTQIKYTHKLDDKLLEEMRRPSQRAMDMAAKRKREQVFIDEPDGYPYKANTEANATENGQSTTDNEDNKPETESATRPLTIFDEIDLMQKRGKVKPKSRKYDKSMFEDSLSRLYRDLQNEKKRAAEENKNCSDK</sequence>
<evidence type="ECO:0000313" key="3">
    <source>
        <dbReference type="EMBL" id="CAL8094718.1"/>
    </source>
</evidence>
<dbReference type="Proteomes" id="UP001642540">
    <property type="component" value="Unassembled WGS sequence"/>
</dbReference>